<evidence type="ECO:0008006" key="5">
    <source>
        <dbReference type="Google" id="ProtNLM"/>
    </source>
</evidence>
<dbReference type="Proteomes" id="UP001174936">
    <property type="component" value="Unassembled WGS sequence"/>
</dbReference>
<feature type="region of interest" description="Disordered" evidence="1">
    <location>
        <begin position="79"/>
        <end position="100"/>
    </location>
</feature>
<feature type="chain" id="PRO_5041229369" description="Secreted protein" evidence="2">
    <location>
        <begin position="20"/>
        <end position="107"/>
    </location>
</feature>
<accession>A0AA39Y0C2</accession>
<evidence type="ECO:0000256" key="2">
    <source>
        <dbReference type="SAM" id="SignalP"/>
    </source>
</evidence>
<keyword evidence="2" id="KW-0732">Signal</keyword>
<protein>
    <recommendedName>
        <fullName evidence="5">Secreted protein</fullName>
    </recommendedName>
</protein>
<evidence type="ECO:0000313" key="4">
    <source>
        <dbReference type="Proteomes" id="UP001174936"/>
    </source>
</evidence>
<feature type="signal peptide" evidence="2">
    <location>
        <begin position="1"/>
        <end position="19"/>
    </location>
</feature>
<comment type="caution">
    <text evidence="3">The sequence shown here is derived from an EMBL/GenBank/DDBJ whole genome shotgun (WGS) entry which is preliminary data.</text>
</comment>
<evidence type="ECO:0000256" key="1">
    <source>
        <dbReference type="SAM" id="MobiDB-lite"/>
    </source>
</evidence>
<proteinExistence type="predicted"/>
<keyword evidence="4" id="KW-1185">Reference proteome</keyword>
<gene>
    <name evidence="3" type="ORF">B0T16DRAFT_186920</name>
</gene>
<reference evidence="3" key="1">
    <citation type="submission" date="2023-06" db="EMBL/GenBank/DDBJ databases">
        <title>Genome-scale phylogeny and comparative genomics of the fungal order Sordariales.</title>
        <authorList>
            <consortium name="Lawrence Berkeley National Laboratory"/>
            <person name="Hensen N."/>
            <person name="Bonometti L."/>
            <person name="Westerberg I."/>
            <person name="Brannstrom I.O."/>
            <person name="Guillou S."/>
            <person name="Cros-Aarteil S."/>
            <person name="Calhoun S."/>
            <person name="Haridas S."/>
            <person name="Kuo A."/>
            <person name="Mondo S."/>
            <person name="Pangilinan J."/>
            <person name="Riley R."/>
            <person name="Labutti K."/>
            <person name="Andreopoulos B."/>
            <person name="Lipzen A."/>
            <person name="Chen C."/>
            <person name="Yanf M."/>
            <person name="Daum C."/>
            <person name="Ng V."/>
            <person name="Clum A."/>
            <person name="Steindorff A."/>
            <person name="Ohm R."/>
            <person name="Martin F."/>
            <person name="Silar P."/>
            <person name="Natvig D."/>
            <person name="Lalanne C."/>
            <person name="Gautier V."/>
            <person name="Ament-Velasquez S.L."/>
            <person name="Kruys A."/>
            <person name="Hutchinson M.I."/>
            <person name="Powell A.J."/>
            <person name="Barry K."/>
            <person name="Miller A.N."/>
            <person name="Grigoriev I.V."/>
            <person name="Debuchy R."/>
            <person name="Gladieux P."/>
            <person name="Thoren M.H."/>
            <person name="Johannesson H."/>
        </authorList>
    </citation>
    <scope>NUCLEOTIDE SEQUENCE</scope>
    <source>
        <strain evidence="3">SMH2532-1</strain>
    </source>
</reference>
<dbReference type="EMBL" id="JAULSV010000005">
    <property type="protein sequence ID" value="KAK0643636.1"/>
    <property type="molecule type" value="Genomic_DNA"/>
</dbReference>
<name>A0AA39Y0C2_9PEZI</name>
<organism evidence="3 4">
    <name type="scientific">Cercophora newfieldiana</name>
    <dbReference type="NCBI Taxonomy" id="92897"/>
    <lineage>
        <taxon>Eukaryota</taxon>
        <taxon>Fungi</taxon>
        <taxon>Dikarya</taxon>
        <taxon>Ascomycota</taxon>
        <taxon>Pezizomycotina</taxon>
        <taxon>Sordariomycetes</taxon>
        <taxon>Sordariomycetidae</taxon>
        <taxon>Sordariales</taxon>
        <taxon>Lasiosphaeriaceae</taxon>
        <taxon>Cercophora</taxon>
    </lineage>
</organism>
<sequence>MRCAVLLLLLCCPRKLTKPKKAPVATAAMQMQMQMQMQCSFIFPANLPRTYPNTIISPCFSVQQPVKTPTTITSLTACSAQQAPRPHPANDPQARHGERPPICVYPY</sequence>
<evidence type="ECO:0000313" key="3">
    <source>
        <dbReference type="EMBL" id="KAK0643636.1"/>
    </source>
</evidence>
<dbReference type="AlphaFoldDB" id="A0AA39Y0C2"/>